<dbReference type="EMBL" id="AP004752">
    <property type="protein sequence ID" value="BAD07852.1"/>
    <property type="molecule type" value="Genomic_DNA"/>
</dbReference>
<protein>
    <submittedName>
        <fullName evidence="3">Uncharacterized protein</fullName>
    </submittedName>
</protein>
<evidence type="ECO:0000313" key="2">
    <source>
        <dbReference type="EMBL" id="BAD07628.1"/>
    </source>
</evidence>
<evidence type="ECO:0000256" key="1">
    <source>
        <dbReference type="SAM" id="MobiDB-lite"/>
    </source>
</evidence>
<reference evidence="2" key="1">
    <citation type="submission" date="2001-08" db="EMBL/GenBank/DDBJ databases">
        <title>Oryza sativa nipponbare(GA3) genomic DNA, chromosome 2, BAC clone:OJ1399_H05.</title>
        <authorList>
            <person name="Sasaki T."/>
            <person name="Matsumoto T."/>
            <person name="Yamamoto K."/>
        </authorList>
    </citation>
    <scope>NUCLEOTIDE SEQUENCE</scope>
</reference>
<dbReference type="AlphaFoldDB" id="Q6Z8X9"/>
<organism evidence="3 4">
    <name type="scientific">Oryza sativa subsp. japonica</name>
    <name type="common">Rice</name>
    <dbReference type="NCBI Taxonomy" id="39947"/>
    <lineage>
        <taxon>Eukaryota</taxon>
        <taxon>Viridiplantae</taxon>
        <taxon>Streptophyta</taxon>
        <taxon>Embryophyta</taxon>
        <taxon>Tracheophyta</taxon>
        <taxon>Spermatophyta</taxon>
        <taxon>Magnoliopsida</taxon>
        <taxon>Liliopsida</taxon>
        <taxon>Poales</taxon>
        <taxon>Poaceae</taxon>
        <taxon>BOP clade</taxon>
        <taxon>Oryzoideae</taxon>
        <taxon>Oryzeae</taxon>
        <taxon>Oryzinae</taxon>
        <taxon>Oryza</taxon>
        <taxon>Oryza sativa</taxon>
    </lineage>
</organism>
<gene>
    <name evidence="2" type="ORF">OJ1399_H05.6</name>
    <name evidence="3" type="ORF">P0501G04.35</name>
</gene>
<reference evidence="4" key="3">
    <citation type="journal article" date="2005" name="Nature">
        <title>The map-based sequence of the rice genome.</title>
        <authorList>
            <consortium name="International rice genome sequencing project (IRGSP)"/>
            <person name="Matsumoto T."/>
            <person name="Wu J."/>
            <person name="Kanamori H."/>
            <person name="Katayose Y."/>
            <person name="Fujisawa M."/>
            <person name="Namiki N."/>
            <person name="Mizuno H."/>
            <person name="Yamamoto K."/>
            <person name="Antonio B.A."/>
            <person name="Baba T."/>
            <person name="Sakata K."/>
            <person name="Nagamura Y."/>
            <person name="Aoki H."/>
            <person name="Arikawa K."/>
            <person name="Arita K."/>
            <person name="Bito T."/>
            <person name="Chiden Y."/>
            <person name="Fujitsuka N."/>
            <person name="Fukunaka R."/>
            <person name="Hamada M."/>
            <person name="Harada C."/>
            <person name="Hayashi A."/>
            <person name="Hijishita S."/>
            <person name="Honda M."/>
            <person name="Hosokawa S."/>
            <person name="Ichikawa Y."/>
            <person name="Idonuma A."/>
            <person name="Iijima M."/>
            <person name="Ikeda M."/>
            <person name="Ikeno M."/>
            <person name="Ito K."/>
            <person name="Ito S."/>
            <person name="Ito T."/>
            <person name="Ito Y."/>
            <person name="Ito Y."/>
            <person name="Iwabuchi A."/>
            <person name="Kamiya K."/>
            <person name="Karasawa W."/>
            <person name="Kurita K."/>
            <person name="Katagiri S."/>
            <person name="Kikuta A."/>
            <person name="Kobayashi H."/>
            <person name="Kobayashi N."/>
            <person name="Machita K."/>
            <person name="Maehara T."/>
            <person name="Masukawa M."/>
            <person name="Mizubayashi T."/>
            <person name="Mukai Y."/>
            <person name="Nagasaki H."/>
            <person name="Nagata Y."/>
            <person name="Naito S."/>
            <person name="Nakashima M."/>
            <person name="Nakama Y."/>
            <person name="Nakamichi Y."/>
            <person name="Nakamura M."/>
            <person name="Meguro A."/>
            <person name="Negishi M."/>
            <person name="Ohta I."/>
            <person name="Ohta T."/>
            <person name="Okamoto M."/>
            <person name="Ono N."/>
            <person name="Saji S."/>
            <person name="Sakaguchi M."/>
            <person name="Sakai K."/>
            <person name="Shibata M."/>
            <person name="Shimokawa T."/>
            <person name="Song J."/>
            <person name="Takazaki Y."/>
            <person name="Terasawa K."/>
            <person name="Tsugane M."/>
            <person name="Tsuji K."/>
            <person name="Ueda S."/>
            <person name="Waki K."/>
            <person name="Yamagata H."/>
            <person name="Yamamoto M."/>
            <person name="Yamamoto S."/>
            <person name="Yamane H."/>
            <person name="Yoshiki S."/>
            <person name="Yoshihara R."/>
            <person name="Yukawa K."/>
            <person name="Zhong H."/>
            <person name="Yano M."/>
            <person name="Yuan Q."/>
            <person name="Ouyang S."/>
            <person name="Liu J."/>
            <person name="Jones K.M."/>
            <person name="Gansberger K."/>
            <person name="Moffat K."/>
            <person name="Hill J."/>
            <person name="Bera J."/>
            <person name="Fadrosh D."/>
            <person name="Jin S."/>
            <person name="Johri S."/>
            <person name="Kim M."/>
            <person name="Overton L."/>
            <person name="Reardon M."/>
            <person name="Tsitrin T."/>
            <person name="Vuong H."/>
            <person name="Weaver B."/>
            <person name="Ciecko A."/>
            <person name="Tallon L."/>
            <person name="Jackson J."/>
            <person name="Pai G."/>
            <person name="Aken S.V."/>
            <person name="Utterback T."/>
            <person name="Reidmuller S."/>
            <person name="Feldblyum T."/>
            <person name="Hsiao J."/>
            <person name="Zismann V."/>
            <person name="Iobst S."/>
            <person name="de Vazeille A.R."/>
            <person name="Buell C.R."/>
            <person name="Ying K."/>
            <person name="Li Y."/>
            <person name="Lu T."/>
            <person name="Huang Y."/>
            <person name="Zhao Q."/>
            <person name="Feng Q."/>
            <person name="Zhang L."/>
            <person name="Zhu J."/>
            <person name="Weng Q."/>
            <person name="Mu J."/>
            <person name="Lu Y."/>
            <person name="Fan D."/>
            <person name="Liu Y."/>
            <person name="Guan J."/>
            <person name="Zhang Y."/>
            <person name="Yu S."/>
            <person name="Liu X."/>
            <person name="Zhang Y."/>
            <person name="Hong G."/>
            <person name="Han B."/>
            <person name="Choisne N."/>
            <person name="Demange N."/>
            <person name="Orjeda G."/>
            <person name="Samain S."/>
            <person name="Cattolico L."/>
            <person name="Pelletier E."/>
            <person name="Couloux A."/>
            <person name="Segurens B."/>
            <person name="Wincker P."/>
            <person name="D'Hont A."/>
            <person name="Scarpelli C."/>
            <person name="Weissenbach J."/>
            <person name="Salanoubat M."/>
            <person name="Quetier F."/>
            <person name="Yu Y."/>
            <person name="Kim H.R."/>
            <person name="Rambo T."/>
            <person name="Currie J."/>
            <person name="Collura K."/>
            <person name="Luo M."/>
            <person name="Yang T."/>
            <person name="Ammiraju J.S.S."/>
            <person name="Engler F."/>
            <person name="Soderlund C."/>
            <person name="Wing R.A."/>
            <person name="Palmer L.E."/>
            <person name="de la Bastide M."/>
            <person name="Spiegel L."/>
            <person name="Nascimento L."/>
            <person name="Zutavern T."/>
            <person name="O'Shaughnessy A."/>
            <person name="Dike S."/>
            <person name="Dedhia N."/>
            <person name="Preston R."/>
            <person name="Balija V."/>
            <person name="McCombie W.R."/>
            <person name="Chow T."/>
            <person name="Chen H."/>
            <person name="Chung M."/>
            <person name="Chen C."/>
            <person name="Shaw J."/>
            <person name="Wu H."/>
            <person name="Hsiao K."/>
            <person name="Chao Y."/>
            <person name="Chu M."/>
            <person name="Cheng C."/>
            <person name="Hour A."/>
            <person name="Lee P."/>
            <person name="Lin S."/>
            <person name="Lin Y."/>
            <person name="Liou J."/>
            <person name="Liu S."/>
            <person name="Hsing Y."/>
            <person name="Raghuvanshi S."/>
            <person name="Mohanty A."/>
            <person name="Bharti A.K."/>
            <person name="Gaur A."/>
            <person name="Gupta V."/>
            <person name="Kumar D."/>
            <person name="Ravi V."/>
            <person name="Vij S."/>
            <person name="Kapur A."/>
            <person name="Khurana P."/>
            <person name="Khurana P."/>
            <person name="Khurana J.P."/>
            <person name="Tyagi A.K."/>
            <person name="Gaikwad K."/>
            <person name="Singh A."/>
            <person name="Dalal V."/>
            <person name="Srivastava S."/>
            <person name="Dixit A."/>
            <person name="Pal A.K."/>
            <person name="Ghazi I.A."/>
            <person name="Yadav M."/>
            <person name="Pandit A."/>
            <person name="Bhargava A."/>
            <person name="Sureshbabu K."/>
            <person name="Batra K."/>
            <person name="Sharma T.R."/>
            <person name="Mohapatra T."/>
            <person name="Singh N.K."/>
            <person name="Messing J."/>
            <person name="Nelson A.B."/>
            <person name="Fuks G."/>
            <person name="Kavchok S."/>
            <person name="Keizer G."/>
            <person name="Linton E."/>
            <person name="Llaca V."/>
            <person name="Song R."/>
            <person name="Tanyolac B."/>
            <person name="Young S."/>
            <person name="Ho-Il K."/>
            <person name="Hahn J.H."/>
            <person name="Sangsakoo G."/>
            <person name="Vanavichit A."/>
            <person name="de Mattos Luiz.A.T."/>
            <person name="Zimmer P.D."/>
            <person name="Malone G."/>
            <person name="Dellagostin O."/>
            <person name="de Oliveira A.C."/>
            <person name="Bevan M."/>
            <person name="Bancroft I."/>
            <person name="Minx P."/>
            <person name="Cordum H."/>
            <person name="Wilson R."/>
            <person name="Cheng Z."/>
            <person name="Jin W."/>
            <person name="Jiang J."/>
            <person name="Leong S.A."/>
            <person name="Iwama H."/>
            <person name="Gojobori T."/>
            <person name="Itoh T."/>
            <person name="Niimura Y."/>
            <person name="Fujii Y."/>
            <person name="Habara T."/>
            <person name="Sakai H."/>
            <person name="Sato Y."/>
            <person name="Wilson G."/>
            <person name="Kumar K."/>
            <person name="McCouch S."/>
            <person name="Juretic N."/>
            <person name="Hoen D."/>
            <person name="Wright S."/>
            <person name="Bruskiewich R."/>
            <person name="Bureau T."/>
            <person name="Miyao A."/>
            <person name="Hirochika H."/>
            <person name="Nishikawa T."/>
            <person name="Kadowaki K."/>
            <person name="Sugiura M."/>
            <person name="Burr B."/>
            <person name="Sasaki T."/>
        </authorList>
    </citation>
    <scope>NUCLEOTIDE SEQUENCE [LARGE SCALE GENOMIC DNA]</scope>
    <source>
        <strain evidence="4">cv. Nipponbare</strain>
    </source>
</reference>
<feature type="compositionally biased region" description="Basic residues" evidence="1">
    <location>
        <begin position="46"/>
        <end position="65"/>
    </location>
</feature>
<feature type="compositionally biased region" description="Gly residues" evidence="1">
    <location>
        <begin position="449"/>
        <end position="458"/>
    </location>
</feature>
<evidence type="ECO:0000313" key="3">
    <source>
        <dbReference type="EMBL" id="BAD07852.1"/>
    </source>
</evidence>
<feature type="compositionally biased region" description="Basic and acidic residues" evidence="1">
    <location>
        <begin position="140"/>
        <end position="166"/>
    </location>
</feature>
<feature type="compositionally biased region" description="Basic and acidic residues" evidence="1">
    <location>
        <begin position="428"/>
        <end position="443"/>
    </location>
</feature>
<reference evidence="3" key="2">
    <citation type="submission" date="2002-02" db="EMBL/GenBank/DDBJ databases">
        <title>Oryza sativa nipponbare(GA3) genomic DNA, chromosome 2, PAC clone:P0501G04.</title>
        <authorList>
            <person name="Sasaki T."/>
            <person name="Matsumoto T."/>
            <person name="Yamamoto K."/>
        </authorList>
    </citation>
    <scope>NUCLEOTIDE SEQUENCE</scope>
</reference>
<feature type="compositionally biased region" description="Basic and acidic residues" evidence="1">
    <location>
        <begin position="32"/>
        <end position="45"/>
    </location>
</feature>
<feature type="compositionally biased region" description="Low complexity" evidence="1">
    <location>
        <begin position="370"/>
        <end position="379"/>
    </location>
</feature>
<feature type="compositionally biased region" description="Basic residues" evidence="1">
    <location>
        <begin position="186"/>
        <end position="198"/>
    </location>
</feature>
<feature type="region of interest" description="Disordered" evidence="1">
    <location>
        <begin position="517"/>
        <end position="571"/>
    </location>
</feature>
<dbReference type="EMBL" id="AP004090">
    <property type="protein sequence ID" value="BAD07628.1"/>
    <property type="molecule type" value="Genomic_DNA"/>
</dbReference>
<dbReference type="Proteomes" id="UP000000763">
    <property type="component" value="Chromosome 2"/>
</dbReference>
<feature type="region of interest" description="Disordered" evidence="1">
    <location>
        <begin position="421"/>
        <end position="463"/>
    </location>
</feature>
<feature type="compositionally biased region" description="Basic and acidic residues" evidence="1">
    <location>
        <begin position="396"/>
        <end position="406"/>
    </location>
</feature>
<feature type="compositionally biased region" description="Basic and acidic residues" evidence="1">
    <location>
        <begin position="103"/>
        <end position="114"/>
    </location>
</feature>
<feature type="region of interest" description="Disordered" evidence="1">
    <location>
        <begin position="1"/>
        <end position="258"/>
    </location>
</feature>
<name>Q6Z8X9_ORYSJ</name>
<proteinExistence type="predicted"/>
<feature type="region of interest" description="Disordered" evidence="1">
    <location>
        <begin position="358"/>
        <end position="406"/>
    </location>
</feature>
<sequence length="688" mass="75198">MAGDERRKPANGGEVDWGSEGRAVSGSAVAERGLRRAHGDAGPEGHRRRTGGGAKRWRKGRHGARARGEAGGHGATRGRSRGSPGAWWREGLTRGEPTAADFDGDRRRRAKGENFTRATGVRFVGAGASTRGRELIPSVERARATPREAGDGERRPGQSKGARRDVTNGGGRGAACDRGKGVQWGAHRREKRCRRRGWSRGEADATAGRRGRGRRDGEARGWGRRGAPRRLLVLASSPTRTTAEEGENDDERRGGSGVMEERKWRCRFGRTDLGAVKEMRRMARAVKRRRGGDAGGGRGKGKRRGKGGWSFAILRRGGAAASPILGRCGVEWRGPWMTSAMTVAVGLAWSGGKAAARGVSGARADGGGDRVASARAGRATGEFKRRRRESAPGRGVRRERERERKETREALLLSLGACSARAGRRRSGREEKMGWKREKRPNDQEGGETAEGGRGVGPEVGRRPLLPRDWMEEAAPRYHVALPRGGSGSRGVRPEVGWRPLLPRDWMEEAALQCHVALPRGGSGPRKGGGHSLAETRGRRPPQAPRGSPRGGIGPEVGRRPSPPRPERSRHAAFNVVCSALNRSVTGRMTDGTQDVRRTIACVRRPRRTPPQFTSEGFHRPPPILHPQRRRPSYRWAAALHPARRQPLFWCVATLHLGRRWSSIEGSAGHRLPLPRCLLFYVQLHYTI</sequence>
<feature type="region of interest" description="Disordered" evidence="1">
    <location>
        <begin position="285"/>
        <end position="307"/>
    </location>
</feature>
<evidence type="ECO:0000313" key="4">
    <source>
        <dbReference type="Proteomes" id="UP000000763"/>
    </source>
</evidence>
<accession>Q6Z8X9</accession>
<feature type="compositionally biased region" description="Gly residues" evidence="1">
    <location>
        <begin position="521"/>
        <end position="531"/>
    </location>
</feature>
<reference evidence="4" key="4">
    <citation type="journal article" date="2008" name="Nucleic Acids Res.">
        <title>The rice annotation project database (RAP-DB): 2008 update.</title>
        <authorList>
            <consortium name="The rice annotation project (RAP)"/>
        </authorList>
    </citation>
    <scope>GENOME REANNOTATION</scope>
    <source>
        <strain evidence="4">cv. Nipponbare</strain>
    </source>
</reference>